<dbReference type="InterPro" id="IPR011993">
    <property type="entry name" value="PH-like_dom_sf"/>
</dbReference>
<proteinExistence type="predicted"/>
<feature type="domain" description="SOS1/NGEF-like PH" evidence="1">
    <location>
        <begin position="3"/>
        <end position="53"/>
    </location>
</feature>
<gene>
    <name evidence="2" type="ORF">OFLC_LOCUS13848</name>
</gene>
<dbReference type="STRING" id="387005.A0A183I286"/>
<organism evidence="4">
    <name type="scientific">Onchocerca flexuosa</name>
    <dbReference type="NCBI Taxonomy" id="387005"/>
    <lineage>
        <taxon>Eukaryota</taxon>
        <taxon>Metazoa</taxon>
        <taxon>Ecdysozoa</taxon>
        <taxon>Nematoda</taxon>
        <taxon>Chromadorea</taxon>
        <taxon>Rhabditida</taxon>
        <taxon>Spirurina</taxon>
        <taxon>Spiruromorpha</taxon>
        <taxon>Filarioidea</taxon>
        <taxon>Onchocercidae</taxon>
        <taxon>Onchocerca</taxon>
    </lineage>
</organism>
<reference evidence="4" key="1">
    <citation type="submission" date="2016-06" db="UniProtKB">
        <authorList>
            <consortium name="WormBaseParasite"/>
        </authorList>
    </citation>
    <scope>IDENTIFICATION</scope>
</reference>
<dbReference type="Proteomes" id="UP000267606">
    <property type="component" value="Unassembled WGS sequence"/>
</dbReference>
<dbReference type="SUPFAM" id="SSF50729">
    <property type="entry name" value="PH domain-like"/>
    <property type="match status" value="1"/>
</dbReference>
<dbReference type="Gene3D" id="2.30.29.30">
    <property type="entry name" value="Pleckstrin-homology domain (PH domain)/Phosphotyrosine-binding domain (PTB)"/>
    <property type="match status" value="1"/>
</dbReference>
<dbReference type="PANTHER" id="PTHR45845">
    <property type="entry name" value="RHO GUANINE NUCLEOTIDE EXCHANGE FACTOR-RELATED"/>
    <property type="match status" value="1"/>
</dbReference>
<evidence type="ECO:0000313" key="4">
    <source>
        <dbReference type="WBParaSite" id="OFLC_0001384901-mRNA-1"/>
    </source>
</evidence>
<dbReference type="Pfam" id="PF22697">
    <property type="entry name" value="SOS1_NGEF_PH"/>
    <property type="match status" value="1"/>
</dbReference>
<keyword evidence="3" id="KW-1185">Reference proteome</keyword>
<dbReference type="WBParaSite" id="OFLC_0001384901-mRNA-1">
    <property type="protein sequence ID" value="OFLC_0001384901-mRNA-1"/>
    <property type="gene ID" value="OFLC_0001384901"/>
</dbReference>
<evidence type="ECO:0000313" key="2">
    <source>
        <dbReference type="EMBL" id="VDP14801.1"/>
    </source>
</evidence>
<dbReference type="EMBL" id="UZAJ01040429">
    <property type="protein sequence ID" value="VDP14801.1"/>
    <property type="molecule type" value="Genomic_DNA"/>
</dbReference>
<accession>A0A183I286</accession>
<protein>
    <submittedName>
        <fullName evidence="4">PH domain-containing protein</fullName>
    </submittedName>
</protein>
<dbReference type="InterPro" id="IPR052231">
    <property type="entry name" value="Rho_GEF_signaling-related"/>
</dbReference>
<dbReference type="PANTHER" id="PTHR45845:SF3">
    <property type="entry name" value="PURATROPHIN-1-LIKE, ISOFORM A"/>
    <property type="match status" value="1"/>
</dbReference>
<dbReference type="InterPro" id="IPR055251">
    <property type="entry name" value="SOS1_NGEF_PH"/>
</dbReference>
<dbReference type="AlphaFoldDB" id="A0A183I286"/>
<name>A0A183I286_9BILA</name>
<evidence type="ECO:0000259" key="1">
    <source>
        <dbReference type="Pfam" id="PF22697"/>
    </source>
</evidence>
<sequence>MAKMTDCGLTEMVKDSKVKFELWFRKQKNSFTYVMESQTACIRDAWVEDIRNILWDQAIRSREKNLREKANMGIELHSSYIHLGPRATNIQYKIFFHHFSVFLLQLSGLRDFGFVEGTRRPCSLISLTASSCSSSNNLGRIQVGRGTCDIGGDLCRVEEGDEWESMHESSPTIKCAENTLPRFRAPPPPDLNQQSFPHFLLCECCLYIWRIIIPYSLAETSWTAI</sequence>
<evidence type="ECO:0000313" key="3">
    <source>
        <dbReference type="Proteomes" id="UP000267606"/>
    </source>
</evidence>
<reference evidence="2 3" key="2">
    <citation type="submission" date="2018-11" db="EMBL/GenBank/DDBJ databases">
        <authorList>
            <consortium name="Pathogen Informatics"/>
        </authorList>
    </citation>
    <scope>NUCLEOTIDE SEQUENCE [LARGE SCALE GENOMIC DNA]</scope>
</reference>